<dbReference type="Gene3D" id="3.10.180.10">
    <property type="entry name" value="2,3-Dihydroxybiphenyl 1,2-Dioxygenase, domain 1"/>
    <property type="match status" value="1"/>
</dbReference>
<dbReference type="Pfam" id="PF00903">
    <property type="entry name" value="Glyoxalase"/>
    <property type="match status" value="1"/>
</dbReference>
<dbReference type="InterPro" id="IPR037523">
    <property type="entry name" value="VOC_core"/>
</dbReference>
<dbReference type="RefSeq" id="WP_377483882.1">
    <property type="nucleotide sequence ID" value="NZ_JACZFR010000032.1"/>
</dbReference>
<keyword evidence="3" id="KW-1185">Reference proteome</keyword>
<dbReference type="PANTHER" id="PTHR39434">
    <property type="match status" value="1"/>
</dbReference>
<reference evidence="3" key="1">
    <citation type="journal article" date="2019" name="Int. J. Syst. Evol. Microbiol.">
        <title>The Global Catalogue of Microorganisms (GCM) 10K type strain sequencing project: providing services to taxonomists for standard genome sequencing and annotation.</title>
        <authorList>
            <consortium name="The Broad Institute Genomics Platform"/>
            <consortium name="The Broad Institute Genome Sequencing Center for Infectious Disease"/>
            <person name="Wu L."/>
            <person name="Ma J."/>
        </authorList>
    </citation>
    <scope>NUCLEOTIDE SEQUENCE [LARGE SCALE GENOMIC DNA]</scope>
    <source>
        <strain evidence="3">CGMCC 1.13718</strain>
    </source>
</reference>
<proteinExistence type="predicted"/>
<evidence type="ECO:0000313" key="3">
    <source>
        <dbReference type="Proteomes" id="UP001596425"/>
    </source>
</evidence>
<dbReference type="SUPFAM" id="SSF54593">
    <property type="entry name" value="Glyoxalase/Bleomycin resistance protein/Dihydroxybiphenyl dioxygenase"/>
    <property type="match status" value="1"/>
</dbReference>
<accession>A0ABW1YTV8</accession>
<sequence>MIKPFHLSFLAIDKEETKNFYLETLDCTLGRDSRMWCDVIFFGHQITVHQASRVSQCQSIDHFGVILSRDEWSTYLRKIKSKGIPFIQSPVSQNQGKHCESGKFSINDPCGNIIEFKYYSESINQNI</sequence>
<dbReference type="InterPro" id="IPR004360">
    <property type="entry name" value="Glyas_Fos-R_dOase_dom"/>
</dbReference>
<dbReference type="EMBL" id="JBHSVR010000001">
    <property type="protein sequence ID" value="MFC6635338.1"/>
    <property type="molecule type" value="Genomic_DNA"/>
</dbReference>
<dbReference type="PROSITE" id="PS51819">
    <property type="entry name" value="VOC"/>
    <property type="match status" value="1"/>
</dbReference>
<feature type="domain" description="VOC" evidence="1">
    <location>
        <begin position="3"/>
        <end position="119"/>
    </location>
</feature>
<evidence type="ECO:0000259" key="1">
    <source>
        <dbReference type="PROSITE" id="PS51819"/>
    </source>
</evidence>
<evidence type="ECO:0000313" key="2">
    <source>
        <dbReference type="EMBL" id="MFC6635338.1"/>
    </source>
</evidence>
<gene>
    <name evidence="2" type="ORF">ACFQBM_18850</name>
</gene>
<organism evidence="2 3">
    <name type="scientific">Microbulbifer taiwanensis</name>
    <dbReference type="NCBI Taxonomy" id="986746"/>
    <lineage>
        <taxon>Bacteria</taxon>
        <taxon>Pseudomonadati</taxon>
        <taxon>Pseudomonadota</taxon>
        <taxon>Gammaproteobacteria</taxon>
        <taxon>Cellvibrionales</taxon>
        <taxon>Microbulbiferaceae</taxon>
        <taxon>Microbulbifer</taxon>
    </lineage>
</organism>
<name>A0ABW1YTV8_9GAMM</name>
<dbReference type="Proteomes" id="UP001596425">
    <property type="component" value="Unassembled WGS sequence"/>
</dbReference>
<dbReference type="InterPro" id="IPR029068">
    <property type="entry name" value="Glyas_Bleomycin-R_OHBP_Dase"/>
</dbReference>
<comment type="caution">
    <text evidence="2">The sequence shown here is derived from an EMBL/GenBank/DDBJ whole genome shotgun (WGS) entry which is preliminary data.</text>
</comment>
<dbReference type="PANTHER" id="PTHR39434:SF1">
    <property type="entry name" value="VOC DOMAIN-CONTAINING PROTEIN"/>
    <property type="match status" value="1"/>
</dbReference>
<protein>
    <submittedName>
        <fullName evidence="2">VOC family protein</fullName>
    </submittedName>
</protein>